<dbReference type="Proteomes" id="UP000298061">
    <property type="component" value="Unassembled WGS sequence"/>
</dbReference>
<feature type="compositionally biased region" description="Acidic residues" evidence="1">
    <location>
        <begin position="223"/>
        <end position="238"/>
    </location>
</feature>
<organism evidence="2 3">
    <name type="scientific">Hericium alpestre</name>
    <dbReference type="NCBI Taxonomy" id="135208"/>
    <lineage>
        <taxon>Eukaryota</taxon>
        <taxon>Fungi</taxon>
        <taxon>Dikarya</taxon>
        <taxon>Basidiomycota</taxon>
        <taxon>Agaricomycotina</taxon>
        <taxon>Agaricomycetes</taxon>
        <taxon>Russulales</taxon>
        <taxon>Hericiaceae</taxon>
        <taxon>Hericium</taxon>
    </lineage>
</organism>
<feature type="compositionally biased region" description="Basic and acidic residues" evidence="1">
    <location>
        <begin position="239"/>
        <end position="264"/>
    </location>
</feature>
<feature type="region of interest" description="Disordered" evidence="1">
    <location>
        <begin position="189"/>
        <end position="307"/>
    </location>
</feature>
<evidence type="ECO:0000256" key="1">
    <source>
        <dbReference type="SAM" id="MobiDB-lite"/>
    </source>
</evidence>
<feature type="region of interest" description="Disordered" evidence="1">
    <location>
        <begin position="37"/>
        <end position="64"/>
    </location>
</feature>
<dbReference type="AlphaFoldDB" id="A0A4Y9ZIP6"/>
<gene>
    <name evidence="2" type="ORF">EWM64_g9470</name>
</gene>
<name>A0A4Y9ZIP6_9AGAM</name>
<sequence>MDAPRFPAAFTDLLSTASSKAIIAAWILRVAEESDIETSTSSATGVADATFTDDESSPWYASLSEGESDIEIHYSVALSSGSDGPDVCLSEDGQSEDEGSRSSEVPPTMPGFPPVSELHHSLPDTAPGAARASAAPYLACKEQPFVVAAGDVHALHVKPSRSGDQVRDTFGAWKTYTFVKKIVIRKTEKEGSTSNLLGSGSDESAQGSSGRESYVSEEIGITLEEEALYYSSESEDDDDRSKMNMAREVEQESEDKTDGSEADRSAPQYYVSKDEDGYSEEIAAKEDDDERDYDADERDYDADDEDGELTTCLVAPMPDLAVAGEQGERSSGTMTPQTEPETETGGPAFPMTSRIPYLGRPWEL</sequence>
<feature type="compositionally biased region" description="Acidic residues" evidence="1">
    <location>
        <begin position="286"/>
        <end position="307"/>
    </location>
</feature>
<keyword evidence="3" id="KW-1185">Reference proteome</keyword>
<dbReference type="EMBL" id="SFCI01002023">
    <property type="protein sequence ID" value="TFY74542.1"/>
    <property type="molecule type" value="Genomic_DNA"/>
</dbReference>
<comment type="caution">
    <text evidence="2">The sequence shown here is derived from an EMBL/GenBank/DDBJ whole genome shotgun (WGS) entry which is preliminary data.</text>
</comment>
<accession>A0A4Y9ZIP6</accession>
<feature type="region of interest" description="Disordered" evidence="1">
    <location>
        <begin position="323"/>
        <end position="364"/>
    </location>
</feature>
<proteinExistence type="predicted"/>
<feature type="compositionally biased region" description="Polar residues" evidence="1">
    <location>
        <begin position="192"/>
        <end position="211"/>
    </location>
</feature>
<feature type="compositionally biased region" description="Low complexity" evidence="1">
    <location>
        <begin position="332"/>
        <end position="347"/>
    </location>
</feature>
<feature type="region of interest" description="Disordered" evidence="1">
    <location>
        <begin position="81"/>
        <end position="128"/>
    </location>
</feature>
<evidence type="ECO:0000313" key="2">
    <source>
        <dbReference type="EMBL" id="TFY74542.1"/>
    </source>
</evidence>
<reference evidence="2 3" key="1">
    <citation type="submission" date="2019-02" db="EMBL/GenBank/DDBJ databases">
        <title>Genome sequencing of the rare red list fungi Hericium alpestre (H. flagellum).</title>
        <authorList>
            <person name="Buettner E."/>
            <person name="Kellner H."/>
        </authorList>
    </citation>
    <scope>NUCLEOTIDE SEQUENCE [LARGE SCALE GENOMIC DNA]</scope>
    <source>
        <strain evidence="2 3">DSM 108284</strain>
    </source>
</reference>
<protein>
    <submittedName>
        <fullName evidence="2">Uncharacterized protein</fullName>
    </submittedName>
</protein>
<evidence type="ECO:0000313" key="3">
    <source>
        <dbReference type="Proteomes" id="UP000298061"/>
    </source>
</evidence>